<reference evidence="3" key="1">
    <citation type="journal article" date="2023" name="G3 (Bethesda)">
        <title>Whole genome assemblies of Zophobas morio and Tenebrio molitor.</title>
        <authorList>
            <person name="Kaur S."/>
            <person name="Stinson S.A."/>
            <person name="diCenzo G.C."/>
        </authorList>
    </citation>
    <scope>NUCLEOTIDE SEQUENCE</scope>
    <source>
        <strain evidence="3">QUZm001</strain>
    </source>
</reference>
<dbReference type="Proteomes" id="UP001168821">
    <property type="component" value="Unassembled WGS sequence"/>
</dbReference>
<evidence type="ECO:0000256" key="1">
    <source>
        <dbReference type="SAM" id="Phobius"/>
    </source>
</evidence>
<dbReference type="EMBL" id="JALNTZ010000005">
    <property type="protein sequence ID" value="KAJ3652627.1"/>
    <property type="molecule type" value="Genomic_DNA"/>
</dbReference>
<keyword evidence="1" id="KW-0472">Membrane</keyword>
<gene>
    <name evidence="3" type="ORF">Zmor_018576</name>
</gene>
<evidence type="ECO:0000313" key="4">
    <source>
        <dbReference type="Proteomes" id="UP001168821"/>
    </source>
</evidence>
<feature type="chain" id="PRO_5041217893" evidence="2">
    <location>
        <begin position="20"/>
        <end position="237"/>
    </location>
</feature>
<keyword evidence="4" id="KW-1185">Reference proteome</keyword>
<keyword evidence="1" id="KW-1133">Transmembrane helix</keyword>
<comment type="caution">
    <text evidence="3">The sequence shown here is derived from an EMBL/GenBank/DDBJ whole genome shotgun (WGS) entry which is preliminary data.</text>
</comment>
<feature type="transmembrane region" description="Helical" evidence="1">
    <location>
        <begin position="195"/>
        <end position="219"/>
    </location>
</feature>
<name>A0AA38MDL7_9CUCU</name>
<dbReference type="AlphaFoldDB" id="A0AA38MDL7"/>
<organism evidence="3 4">
    <name type="scientific">Zophobas morio</name>
    <dbReference type="NCBI Taxonomy" id="2755281"/>
    <lineage>
        <taxon>Eukaryota</taxon>
        <taxon>Metazoa</taxon>
        <taxon>Ecdysozoa</taxon>
        <taxon>Arthropoda</taxon>
        <taxon>Hexapoda</taxon>
        <taxon>Insecta</taxon>
        <taxon>Pterygota</taxon>
        <taxon>Neoptera</taxon>
        <taxon>Endopterygota</taxon>
        <taxon>Coleoptera</taxon>
        <taxon>Polyphaga</taxon>
        <taxon>Cucujiformia</taxon>
        <taxon>Tenebrionidae</taxon>
        <taxon>Zophobas</taxon>
    </lineage>
</organism>
<proteinExistence type="predicted"/>
<feature type="signal peptide" evidence="2">
    <location>
        <begin position="1"/>
        <end position="19"/>
    </location>
</feature>
<keyword evidence="1" id="KW-0812">Transmembrane</keyword>
<evidence type="ECO:0000256" key="2">
    <source>
        <dbReference type="SAM" id="SignalP"/>
    </source>
</evidence>
<protein>
    <submittedName>
        <fullName evidence="3">Uncharacterized protein</fullName>
    </submittedName>
</protein>
<accession>A0AA38MDL7</accession>
<evidence type="ECO:0000313" key="3">
    <source>
        <dbReference type="EMBL" id="KAJ3652627.1"/>
    </source>
</evidence>
<sequence length="237" mass="26755">MGVWHIILTVVLTFKQALALPNPVQINELQDGHVYQGSDIESEEMNLNILICSFNRLNFQIVNQNGYSRKYIDKIKENNSCQVYKISSSDNAVVISRNDTVLKKFKRSTMKRFSIKSYSTDTVWTILSLCSDNLGRKRLCRVNCPPGVCKDMGSSKNLDKPIHNETTTFGISKKIYSFQSSIASLLHPENTNSNIGLYTAMGLIIFVAGILGCLVFNCISDKIKKAQRDEENVRMLE</sequence>
<keyword evidence="2" id="KW-0732">Signal</keyword>